<evidence type="ECO:0000256" key="1">
    <source>
        <dbReference type="SAM" id="MobiDB-lite"/>
    </source>
</evidence>
<evidence type="ECO:0000313" key="3">
    <source>
        <dbReference type="Proteomes" id="UP000092574"/>
    </source>
</evidence>
<dbReference type="KEGG" id="byl:A4V09_19445"/>
<name>A0A1C7IDF5_9FIRM</name>
<dbReference type="Gene3D" id="2.60.40.10">
    <property type="entry name" value="Immunoglobulins"/>
    <property type="match status" value="2"/>
</dbReference>
<evidence type="ECO:0008006" key="4">
    <source>
        <dbReference type="Google" id="ProtNLM"/>
    </source>
</evidence>
<proteinExistence type="predicted"/>
<evidence type="ECO:0000313" key="2">
    <source>
        <dbReference type="EMBL" id="ANU77726.1"/>
    </source>
</evidence>
<dbReference type="OrthoDB" id="1972074at2"/>
<sequence length="268" mass="29790">MRKIIVTILAVLSAILACAFFWLKGQGDYTPPVISFPHNEITFTEGEDKDILLKGVTAIDETDGDVSDTLVVESVIPMRDELRATVIYYAKDKSNNVGKATRTISYLTEETKEWVELPTEDPEDEPEQDGKTEPASSEDGADTKPDSAGGDVEARNTENAPQSAENPPAAEENTEEESNEEELPEGSPRITLKSDQVEVAQGSHINFLNYVEDITDDKDDRSWLWHQIYITGLKSLNLDVPGTYELYYTVTDSNRNVSNRAELTVIVK</sequence>
<protein>
    <recommendedName>
        <fullName evidence="4">Pesticidal crystal protein Cry22Aa Ig-like domain-containing protein</fullName>
    </recommendedName>
</protein>
<feature type="compositionally biased region" description="Acidic residues" evidence="1">
    <location>
        <begin position="172"/>
        <end position="184"/>
    </location>
</feature>
<gene>
    <name evidence="2" type="ORF">A4V09_19445</name>
</gene>
<dbReference type="InterPro" id="IPR013783">
    <property type="entry name" value="Ig-like_fold"/>
</dbReference>
<dbReference type="Proteomes" id="UP000092574">
    <property type="component" value="Chromosome"/>
</dbReference>
<dbReference type="EMBL" id="CP015405">
    <property type="protein sequence ID" value="ANU77726.1"/>
    <property type="molecule type" value="Genomic_DNA"/>
</dbReference>
<dbReference type="STRING" id="1796616.A4V09_19445"/>
<dbReference type="RefSeq" id="WP_065543831.1">
    <property type="nucleotide sequence ID" value="NZ_CP015405.2"/>
</dbReference>
<feature type="compositionally biased region" description="Low complexity" evidence="1">
    <location>
        <begin position="158"/>
        <end position="171"/>
    </location>
</feature>
<accession>A0A1C7IDF5</accession>
<organism evidence="2 3">
    <name type="scientific">Blautia pseudococcoides</name>
    <dbReference type="NCBI Taxonomy" id="1796616"/>
    <lineage>
        <taxon>Bacteria</taxon>
        <taxon>Bacillati</taxon>
        <taxon>Bacillota</taxon>
        <taxon>Clostridia</taxon>
        <taxon>Lachnospirales</taxon>
        <taxon>Lachnospiraceae</taxon>
        <taxon>Blautia</taxon>
    </lineage>
</organism>
<reference evidence="2" key="1">
    <citation type="submission" date="2017-04" db="EMBL/GenBank/DDBJ databases">
        <title>Complete Genome Sequences of Twelve Strains of a Stable Defined Moderately Diverse Mouse Microbiota 2 (sDMDMm2).</title>
        <authorList>
            <person name="Uchimura Y."/>
            <person name="Wyss M."/>
            <person name="Brugiroux S."/>
            <person name="Limenitakis J.P."/>
            <person name="Stecher B."/>
            <person name="McCoy K.D."/>
            <person name="Macpherson A.J."/>
        </authorList>
    </citation>
    <scope>NUCLEOTIDE SEQUENCE</scope>
    <source>
        <strain evidence="2">YL58</strain>
    </source>
</reference>
<dbReference type="PROSITE" id="PS51257">
    <property type="entry name" value="PROKAR_LIPOPROTEIN"/>
    <property type="match status" value="1"/>
</dbReference>
<feature type="compositionally biased region" description="Acidic residues" evidence="1">
    <location>
        <begin position="118"/>
        <end position="127"/>
    </location>
</feature>
<keyword evidence="3" id="KW-1185">Reference proteome</keyword>
<feature type="region of interest" description="Disordered" evidence="1">
    <location>
        <begin position="111"/>
        <end position="190"/>
    </location>
</feature>
<dbReference type="AlphaFoldDB" id="A0A1C7IDF5"/>